<feature type="compositionally biased region" description="Basic residues" evidence="1">
    <location>
        <begin position="163"/>
        <end position="172"/>
    </location>
</feature>
<dbReference type="AlphaFoldDB" id="A0A2W7C066"/>
<dbReference type="Proteomes" id="UP000248616">
    <property type="component" value="Unassembled WGS sequence"/>
</dbReference>
<protein>
    <recommendedName>
        <fullName evidence="4">Helix-turn-helix domain-containing protein</fullName>
    </recommendedName>
</protein>
<keyword evidence="3" id="KW-1185">Reference proteome</keyword>
<feature type="region of interest" description="Disordered" evidence="1">
    <location>
        <begin position="144"/>
        <end position="203"/>
    </location>
</feature>
<evidence type="ECO:0008006" key="4">
    <source>
        <dbReference type="Google" id="ProtNLM"/>
    </source>
</evidence>
<name>A0A2W7C066_9HYPH</name>
<evidence type="ECO:0000256" key="1">
    <source>
        <dbReference type="SAM" id="MobiDB-lite"/>
    </source>
</evidence>
<evidence type="ECO:0000313" key="3">
    <source>
        <dbReference type="Proteomes" id="UP000248616"/>
    </source>
</evidence>
<reference evidence="3" key="1">
    <citation type="submission" date="2017-03" db="EMBL/GenBank/DDBJ databases">
        <authorList>
            <person name="Safronova V.I."/>
            <person name="Sazanova A.L."/>
            <person name="Chirak E.R."/>
        </authorList>
    </citation>
    <scope>NUCLEOTIDE SEQUENCE [LARGE SCALE GENOMIC DNA]</scope>
    <source>
        <strain evidence="3">Ach-343</strain>
    </source>
</reference>
<sequence>MIDKGRARKGKRTTISGQFAWRLIEMEESPAYRALSLSGHRILARLEIELGHHGGNDNGKLPTTYDDFEEYGIHRHAIAPAIREVVALGFVEITQAGRAGNAQWRQSNKFRLTYRPTDLTEPTNDWREIETVEAAELLARAARQAFEKPSSKKQKSSGGKRQNSVRKPHHKTGITSAETATTGHSAETATTSIFRGGSSHARA</sequence>
<accession>A0A2W7C066</accession>
<proteinExistence type="predicted"/>
<evidence type="ECO:0000313" key="2">
    <source>
        <dbReference type="EMBL" id="PZV36480.1"/>
    </source>
</evidence>
<gene>
    <name evidence="2" type="ORF">B5V02_22145</name>
</gene>
<feature type="compositionally biased region" description="Polar residues" evidence="1">
    <location>
        <begin position="173"/>
        <end position="193"/>
    </location>
</feature>
<comment type="caution">
    <text evidence="2">The sequence shown here is derived from an EMBL/GenBank/DDBJ whole genome shotgun (WGS) entry which is preliminary data.</text>
</comment>
<dbReference type="EMBL" id="MZXV01000050">
    <property type="protein sequence ID" value="PZV36480.1"/>
    <property type="molecule type" value="Genomic_DNA"/>
</dbReference>
<dbReference type="RefSeq" id="WP_111546278.1">
    <property type="nucleotide sequence ID" value="NZ_MZXV01000050.1"/>
</dbReference>
<dbReference type="OrthoDB" id="8243229at2"/>
<organism evidence="2 3">
    <name type="scientific">Mesorhizobium kowhaii</name>
    <dbReference type="NCBI Taxonomy" id="1300272"/>
    <lineage>
        <taxon>Bacteria</taxon>
        <taxon>Pseudomonadati</taxon>
        <taxon>Pseudomonadota</taxon>
        <taxon>Alphaproteobacteria</taxon>
        <taxon>Hyphomicrobiales</taxon>
        <taxon>Phyllobacteriaceae</taxon>
        <taxon>Mesorhizobium</taxon>
    </lineage>
</organism>